<dbReference type="Gene3D" id="2.40.160.20">
    <property type="match status" value="1"/>
</dbReference>
<dbReference type="InterPro" id="IPR011250">
    <property type="entry name" value="OMP/PagP_B-barrel"/>
</dbReference>
<dbReference type="Gene3D" id="3.30.1330.60">
    <property type="entry name" value="OmpA-like domain"/>
    <property type="match status" value="1"/>
</dbReference>
<dbReference type="InterPro" id="IPR006664">
    <property type="entry name" value="OMP_bac"/>
</dbReference>
<dbReference type="InterPro" id="IPR006690">
    <property type="entry name" value="OMPA-like_CS"/>
</dbReference>
<proteinExistence type="predicted"/>
<dbReference type="PANTHER" id="PTHR30329">
    <property type="entry name" value="STATOR ELEMENT OF FLAGELLAR MOTOR COMPLEX"/>
    <property type="match status" value="1"/>
</dbReference>
<dbReference type="GO" id="GO:0006811">
    <property type="term" value="P:monoatomic ion transport"/>
    <property type="evidence" value="ECO:0007669"/>
    <property type="project" value="UniProtKB-KW"/>
</dbReference>
<dbReference type="PRINTS" id="PR01021">
    <property type="entry name" value="OMPADOMAIN"/>
</dbReference>
<dbReference type="GO" id="GO:0046930">
    <property type="term" value="C:pore complex"/>
    <property type="evidence" value="ECO:0007669"/>
    <property type="project" value="UniProtKB-KW"/>
</dbReference>
<dbReference type="SUPFAM" id="SSF56925">
    <property type="entry name" value="OMPA-like"/>
    <property type="match status" value="1"/>
</dbReference>
<dbReference type="InterPro" id="IPR027385">
    <property type="entry name" value="Beta-barrel_OMP"/>
</dbReference>
<evidence type="ECO:0000256" key="6">
    <source>
        <dbReference type="ARBA" id="ARBA00023065"/>
    </source>
</evidence>
<evidence type="ECO:0000256" key="3">
    <source>
        <dbReference type="ARBA" id="ARBA00022452"/>
    </source>
</evidence>
<comment type="subcellular location">
    <subcellularLocation>
        <location evidence="1">Cell outer membrane</location>
        <topology evidence="1">Multi-pass membrane protein</topology>
    </subcellularLocation>
</comment>
<dbReference type="PANTHER" id="PTHR30329:SF21">
    <property type="entry name" value="LIPOPROTEIN YIAD-RELATED"/>
    <property type="match status" value="1"/>
</dbReference>
<evidence type="ECO:0000259" key="11">
    <source>
        <dbReference type="PROSITE" id="PS51123"/>
    </source>
</evidence>
<dbReference type="EMBL" id="KP795663">
    <property type="protein sequence ID" value="AKN39766.1"/>
    <property type="molecule type" value="Genomic_DNA"/>
</dbReference>
<keyword evidence="8 10" id="KW-0472">Membrane</keyword>
<evidence type="ECO:0000256" key="9">
    <source>
        <dbReference type="ARBA" id="ARBA00023237"/>
    </source>
</evidence>
<evidence type="ECO:0000256" key="5">
    <source>
        <dbReference type="ARBA" id="ARBA00022729"/>
    </source>
</evidence>
<organism evidence="13">
    <name type="scientific">Vibrio splendidus</name>
    <dbReference type="NCBI Taxonomy" id="29497"/>
    <lineage>
        <taxon>Bacteria</taxon>
        <taxon>Pseudomonadati</taxon>
        <taxon>Pseudomonadota</taxon>
        <taxon>Gammaproteobacteria</taxon>
        <taxon>Vibrionales</taxon>
        <taxon>Vibrionaceae</taxon>
        <taxon>Vibrio</taxon>
    </lineage>
</organism>
<name>A0A0H4A1X8_VIBSP</name>
<evidence type="ECO:0000256" key="7">
    <source>
        <dbReference type="ARBA" id="ARBA00023114"/>
    </source>
</evidence>
<accession>A0A0H4A1X8</accession>
<keyword evidence="5" id="KW-0732">Signal</keyword>
<keyword evidence="4" id="KW-0812">Transmembrane</keyword>
<dbReference type="GO" id="GO:0009279">
    <property type="term" value="C:cell outer membrane"/>
    <property type="evidence" value="ECO:0007669"/>
    <property type="project" value="UniProtKB-SubCell"/>
</dbReference>
<keyword evidence="6" id="KW-0406">Ion transport</keyword>
<evidence type="ECO:0000256" key="4">
    <source>
        <dbReference type="ARBA" id="ARBA00022692"/>
    </source>
</evidence>
<dbReference type="PROSITE" id="PS01068">
    <property type="entry name" value="OMPA_1"/>
    <property type="match status" value="1"/>
</dbReference>
<sequence length="333" mass="36647">MLALGWFSPTVLATSPPSDLARPFIGVKGGVASGWDYAYSDRAPYSGVLGGYGGLQFSPAWSADIGYQYHKNLEAKTTSIDVKTWLVDSALRYDWYLKDNLSLYGRVGAAYWEMEKSEVFSDKTDATGFSPLGEVGVNYRFTPNLRLSAGYQYIDSIGRSHTGKYDSHALMIGLTYTFDRAAQRAFVETASTSTAEERPAAVKETVTVKSLPQTQTFSSKTMDGVFGFGSIELGQDYIERLTDITSVLKAYPQAQAVVVGHADSTGTASYNQSLSERRAQAVVNKLIELEVAPTQLEWRGEGEARPIADNKTAQGRAENRRVEVTIPRFQFQE</sequence>
<dbReference type="Pfam" id="PF00691">
    <property type="entry name" value="OmpA"/>
    <property type="match status" value="1"/>
</dbReference>
<evidence type="ECO:0000313" key="12">
    <source>
        <dbReference type="EMBL" id="AKN38446.1"/>
    </source>
</evidence>
<dbReference type="CDD" id="cd07185">
    <property type="entry name" value="OmpA_C-like"/>
    <property type="match status" value="1"/>
</dbReference>
<keyword evidence="7" id="KW-0626">Porin</keyword>
<dbReference type="SUPFAM" id="SSF103088">
    <property type="entry name" value="OmpA-like"/>
    <property type="match status" value="1"/>
</dbReference>
<keyword evidence="3" id="KW-1134">Transmembrane beta strand</keyword>
<dbReference type="InterPro" id="IPR006665">
    <property type="entry name" value="OmpA-like"/>
</dbReference>
<evidence type="ECO:0000256" key="10">
    <source>
        <dbReference type="PROSITE-ProRule" id="PRU00473"/>
    </source>
</evidence>
<evidence type="ECO:0000313" key="13">
    <source>
        <dbReference type="EMBL" id="AKN39766.1"/>
    </source>
</evidence>
<dbReference type="Pfam" id="PF13505">
    <property type="entry name" value="OMP_b-brl"/>
    <property type="match status" value="1"/>
</dbReference>
<dbReference type="PROSITE" id="PS51123">
    <property type="entry name" value="OMPA_2"/>
    <property type="match status" value="1"/>
</dbReference>
<feature type="domain" description="OmpA-like" evidence="11">
    <location>
        <begin position="213"/>
        <end position="330"/>
    </location>
</feature>
<dbReference type="EMBL" id="KP795585">
    <property type="protein sequence ID" value="AKN38446.1"/>
    <property type="molecule type" value="Genomic_DNA"/>
</dbReference>
<dbReference type="GO" id="GO:0015288">
    <property type="term" value="F:porin activity"/>
    <property type="evidence" value="ECO:0007669"/>
    <property type="project" value="UniProtKB-KW"/>
</dbReference>
<evidence type="ECO:0000256" key="8">
    <source>
        <dbReference type="ARBA" id="ARBA00023136"/>
    </source>
</evidence>
<keyword evidence="9" id="KW-0998">Cell outer membrane</keyword>
<protein>
    <submittedName>
        <fullName evidence="13">Outer membrane protein A</fullName>
    </submittedName>
</protein>
<dbReference type="InterPro" id="IPR036737">
    <property type="entry name" value="OmpA-like_sf"/>
</dbReference>
<evidence type="ECO:0000256" key="2">
    <source>
        <dbReference type="ARBA" id="ARBA00022448"/>
    </source>
</evidence>
<dbReference type="InterPro" id="IPR050330">
    <property type="entry name" value="Bact_OuterMem_StrucFunc"/>
</dbReference>
<keyword evidence="2" id="KW-0813">Transport</keyword>
<evidence type="ECO:0000256" key="1">
    <source>
        <dbReference type="ARBA" id="ARBA00004571"/>
    </source>
</evidence>
<dbReference type="AlphaFoldDB" id="A0A0H4A1X8"/>
<reference evidence="13" key="1">
    <citation type="journal article" date="2015" name="MBio">
        <title>Eco-Evolutionary Dynamics of Episomes among Ecologically Cohesive Bacterial Populations.</title>
        <authorList>
            <person name="Xue H."/>
            <person name="Cordero O.X."/>
            <person name="Camas F.M."/>
            <person name="Trimble W."/>
            <person name="Meyer F."/>
            <person name="Guglielmini J."/>
            <person name="Rocha E.P."/>
            <person name="Polz M.F."/>
        </authorList>
    </citation>
    <scope>NUCLEOTIDE SEQUENCE</scope>
    <source>
        <strain evidence="12">5S_268</strain>
        <strain evidence="13">ZS_101</strain>
    </source>
</reference>